<reference evidence="8" key="1">
    <citation type="submission" date="2021-01" db="EMBL/GenBank/DDBJ databases">
        <authorList>
            <person name="Li R."/>
            <person name="Bekaert M."/>
        </authorList>
    </citation>
    <scope>NUCLEOTIDE SEQUENCE</scope>
    <source>
        <strain evidence="8">Farmed</strain>
    </source>
</reference>
<feature type="transmembrane region" description="Helical" evidence="6">
    <location>
        <begin position="640"/>
        <end position="666"/>
    </location>
</feature>
<evidence type="ECO:0000259" key="7">
    <source>
        <dbReference type="PROSITE" id="PS51465"/>
    </source>
</evidence>
<dbReference type="EMBL" id="CAHIKZ030001802">
    <property type="protein sequence ID" value="CAE1274765.1"/>
    <property type="molecule type" value="Genomic_DNA"/>
</dbReference>
<dbReference type="InterPro" id="IPR050653">
    <property type="entry name" value="Prot_Inhib_GrowthFact_Antg"/>
</dbReference>
<sequence length="683" mass="76643">MLPYVLSGTNPCRKLKCNKFKRCNITHGVAECVCPTYCEPVLRPVCGSDGITYDNECQLQKDACQNEHHVTIKQRGPCGIKRPCLNHHCNFYGVCVVRDGRAECDCPTCSEEFDPVCGMNGISYMNECKLKLENCQKRSDVQVKHKGLCNGCENKKCHFYAVCQSDGKNARCVCPSACVEVENKVCGTDRITYQNECELKVASCRDQKLIEVESRGDCDKCAKVRCPFGSTCEDGDCVCPQVCAADFEPLCASNGQIYTNECEMKKDACLKKTELYIVNNGPCDEISGSGLVDGSGSGSICDETSCKFGGTCELSEGSTYRCTCKNSCDAIRSLVCGSDGRTYSNECMMKLESCHQQREISSVSIENCEDLEEEEPCDGNMPLVNPLTGQEYNCFNNKNICPPGSYCHKRSTFAKCCREVIAGCNDTPFGCCEDNVTIAKGFQLAGCPTTGRLAPTKKELHRIRNDIIKHSESYNSFSFTLFLYFKFFSSFLCFSSFLYHSLFFSLSFSLLFFIILSSLLYHSLLFFFMLLFFFLILIPFQCFIFLLSFFCLSPLMSSMFYSLLFITTSLSLSLSYSLSHFLLISFSLLLSLSQPLLNSFFLISFSLSPSQSLLLSFTLFYSFNFLSLIYLIYHSIIQSMFYTIFSLLVLFSLSLSFTLFFSLHFLSLSHSFNLLSLSFTSCI</sequence>
<dbReference type="FunFam" id="3.30.60.30:FF:000024">
    <property type="entry name" value="Transmembrane agrin"/>
    <property type="match status" value="1"/>
</dbReference>
<dbReference type="FunFam" id="3.30.60.30:FF:000049">
    <property type="entry name" value="Predicted protein"/>
    <property type="match status" value="1"/>
</dbReference>
<feature type="domain" description="Kazal-like" evidence="7">
    <location>
        <begin position="158"/>
        <end position="220"/>
    </location>
</feature>
<keyword evidence="3" id="KW-0722">Serine protease inhibitor</keyword>
<feature type="domain" description="Kazal-like" evidence="7">
    <location>
        <begin position="33"/>
        <end position="80"/>
    </location>
</feature>
<accession>A0A812CP44</accession>
<dbReference type="InterPro" id="IPR002350">
    <property type="entry name" value="Kazal_dom"/>
</dbReference>
<keyword evidence="2" id="KW-0677">Repeat</keyword>
<name>A0A812CP44_ACAPH</name>
<dbReference type="GO" id="GO:0005576">
    <property type="term" value="C:extracellular region"/>
    <property type="evidence" value="ECO:0007669"/>
    <property type="project" value="TreeGrafter"/>
</dbReference>
<dbReference type="PANTHER" id="PTHR10913:SF45">
    <property type="entry name" value="FOLLISTATIN, ISOFORM A-RELATED"/>
    <property type="match status" value="1"/>
</dbReference>
<keyword evidence="5" id="KW-0325">Glycoprotein</keyword>
<protein>
    <recommendedName>
        <fullName evidence="7">Kazal-like domain-containing protein</fullName>
    </recommendedName>
</protein>
<feature type="domain" description="Kazal-like" evidence="7">
    <location>
        <begin position="238"/>
        <end position="285"/>
    </location>
</feature>
<evidence type="ECO:0000256" key="6">
    <source>
        <dbReference type="SAM" id="Phobius"/>
    </source>
</evidence>
<feature type="transmembrane region" description="Helical" evidence="6">
    <location>
        <begin position="501"/>
        <end position="521"/>
    </location>
</feature>
<keyword evidence="4" id="KW-1015">Disulfide bond</keyword>
<gene>
    <name evidence="8" type="ORF">SPHA_39132</name>
</gene>
<keyword evidence="6" id="KW-0472">Membrane</keyword>
<dbReference type="SMART" id="SM00274">
    <property type="entry name" value="FOLN"/>
    <property type="match status" value="5"/>
</dbReference>
<feature type="transmembrane region" description="Helical" evidence="6">
    <location>
        <begin position="527"/>
        <end position="552"/>
    </location>
</feature>
<dbReference type="CDD" id="cd00104">
    <property type="entry name" value="KAZAL_FS"/>
    <property type="match status" value="4"/>
</dbReference>
<proteinExistence type="predicted"/>
<evidence type="ECO:0000256" key="4">
    <source>
        <dbReference type="ARBA" id="ARBA00023157"/>
    </source>
</evidence>
<dbReference type="Gene3D" id="3.30.60.30">
    <property type="match status" value="5"/>
</dbReference>
<comment type="caution">
    <text evidence="8">The sequence shown here is derived from an EMBL/GenBank/DDBJ whole genome shotgun (WGS) entry which is preliminary data.</text>
</comment>
<dbReference type="InterPro" id="IPR036058">
    <property type="entry name" value="Kazal_dom_sf"/>
</dbReference>
<dbReference type="SMART" id="SM00280">
    <property type="entry name" value="KAZAL"/>
    <property type="match status" value="5"/>
</dbReference>
<dbReference type="PROSITE" id="PS51465">
    <property type="entry name" value="KAZAL_2"/>
    <property type="match status" value="5"/>
</dbReference>
<keyword evidence="6" id="KW-0812">Transmembrane</keyword>
<feature type="domain" description="Kazal-like" evidence="7">
    <location>
        <begin position="323"/>
        <end position="370"/>
    </location>
</feature>
<dbReference type="PANTHER" id="PTHR10913">
    <property type="entry name" value="FOLLISTATIN-RELATED"/>
    <property type="match status" value="1"/>
</dbReference>
<dbReference type="AlphaFoldDB" id="A0A812CP44"/>
<dbReference type="OrthoDB" id="88467at2759"/>
<keyword evidence="6" id="KW-1133">Transmembrane helix</keyword>
<keyword evidence="1" id="KW-0646">Protease inhibitor</keyword>
<dbReference type="SMART" id="SM00057">
    <property type="entry name" value="FIMAC"/>
    <property type="match status" value="2"/>
</dbReference>
<keyword evidence="9" id="KW-1185">Reference proteome</keyword>
<dbReference type="GO" id="GO:0004867">
    <property type="term" value="F:serine-type endopeptidase inhibitor activity"/>
    <property type="evidence" value="ECO:0007669"/>
    <property type="project" value="UniProtKB-KW"/>
</dbReference>
<evidence type="ECO:0000256" key="3">
    <source>
        <dbReference type="ARBA" id="ARBA00022900"/>
    </source>
</evidence>
<feature type="transmembrane region" description="Helical" evidence="6">
    <location>
        <begin position="559"/>
        <end position="592"/>
    </location>
</feature>
<dbReference type="Pfam" id="PF07648">
    <property type="entry name" value="Kazal_2"/>
    <property type="match status" value="5"/>
</dbReference>
<dbReference type="InterPro" id="IPR003645">
    <property type="entry name" value="Fol_N"/>
</dbReference>
<dbReference type="GO" id="GO:0030154">
    <property type="term" value="P:cell differentiation"/>
    <property type="evidence" value="ECO:0007669"/>
    <property type="project" value="TreeGrafter"/>
</dbReference>
<dbReference type="InterPro" id="IPR003884">
    <property type="entry name" value="FacI_MAC"/>
</dbReference>
<feature type="domain" description="Kazal-like" evidence="7">
    <location>
        <begin position="105"/>
        <end position="151"/>
    </location>
</feature>
<dbReference type="SUPFAM" id="SSF100895">
    <property type="entry name" value="Kazal-type serine protease inhibitors"/>
    <property type="match status" value="5"/>
</dbReference>
<evidence type="ECO:0000313" key="8">
    <source>
        <dbReference type="EMBL" id="CAE1274765.1"/>
    </source>
</evidence>
<dbReference type="Proteomes" id="UP000597762">
    <property type="component" value="Unassembled WGS sequence"/>
</dbReference>
<evidence type="ECO:0000256" key="5">
    <source>
        <dbReference type="ARBA" id="ARBA00023180"/>
    </source>
</evidence>
<feature type="transmembrane region" description="Helical" evidence="6">
    <location>
        <begin position="612"/>
        <end position="633"/>
    </location>
</feature>
<evidence type="ECO:0000313" key="9">
    <source>
        <dbReference type="Proteomes" id="UP000597762"/>
    </source>
</evidence>
<evidence type="ECO:0000256" key="1">
    <source>
        <dbReference type="ARBA" id="ARBA00022690"/>
    </source>
</evidence>
<evidence type="ECO:0000256" key="2">
    <source>
        <dbReference type="ARBA" id="ARBA00022737"/>
    </source>
</evidence>
<organism evidence="8 9">
    <name type="scientific">Acanthosepion pharaonis</name>
    <name type="common">Pharaoh cuttlefish</name>
    <name type="synonym">Sepia pharaonis</name>
    <dbReference type="NCBI Taxonomy" id="158019"/>
    <lineage>
        <taxon>Eukaryota</taxon>
        <taxon>Metazoa</taxon>
        <taxon>Spiralia</taxon>
        <taxon>Lophotrochozoa</taxon>
        <taxon>Mollusca</taxon>
        <taxon>Cephalopoda</taxon>
        <taxon>Coleoidea</taxon>
        <taxon>Decapodiformes</taxon>
        <taxon>Sepiida</taxon>
        <taxon>Sepiina</taxon>
        <taxon>Sepiidae</taxon>
        <taxon>Acanthosepion</taxon>
    </lineage>
</organism>